<comment type="caution">
    <text evidence="1">The sequence shown here is derived from an EMBL/GenBank/DDBJ whole genome shotgun (WGS) entry which is preliminary data.</text>
</comment>
<dbReference type="RefSeq" id="XP_029235599.1">
    <property type="nucleotide sequence ID" value="XM_029384565.1"/>
</dbReference>
<accession>A0A422N3W2</accession>
<dbReference type="Proteomes" id="UP000283634">
    <property type="component" value="Unassembled WGS sequence"/>
</dbReference>
<protein>
    <submittedName>
        <fullName evidence="1">Uncharacterized protein</fullName>
    </submittedName>
</protein>
<keyword evidence="2" id="KW-1185">Reference proteome</keyword>
<sequence>MRDDPPIFVSHFSEHGHVQAVEYHCGYQFEDCTVFATQSEIDLAASGVIIRVQKVCGYPLLVSLTMESAAAVRHQRMAEEMGKLSGPVLFGTSPGLTAWLLGSEFKESLRRFVLLRGVSHPYFLLHARKPPSSCD</sequence>
<name>A0A422N3W2_TRYRA</name>
<evidence type="ECO:0000313" key="1">
    <source>
        <dbReference type="EMBL" id="RNF00146.1"/>
    </source>
</evidence>
<evidence type="ECO:0000313" key="2">
    <source>
        <dbReference type="Proteomes" id="UP000283634"/>
    </source>
</evidence>
<proteinExistence type="predicted"/>
<organism evidence="1 2">
    <name type="scientific">Trypanosoma rangeli</name>
    <dbReference type="NCBI Taxonomy" id="5698"/>
    <lineage>
        <taxon>Eukaryota</taxon>
        <taxon>Discoba</taxon>
        <taxon>Euglenozoa</taxon>
        <taxon>Kinetoplastea</taxon>
        <taxon>Metakinetoplastina</taxon>
        <taxon>Trypanosomatida</taxon>
        <taxon>Trypanosomatidae</taxon>
        <taxon>Trypanosoma</taxon>
        <taxon>Herpetosoma</taxon>
    </lineage>
</organism>
<dbReference type="AlphaFoldDB" id="A0A422N3W2"/>
<dbReference type="EMBL" id="MKGL01000342">
    <property type="protein sequence ID" value="RNF00146.1"/>
    <property type="molecule type" value="Genomic_DNA"/>
</dbReference>
<dbReference type="OrthoDB" id="259667at2759"/>
<dbReference type="GeneID" id="40331720"/>
<gene>
    <name evidence="1" type="ORF">TraAM80_07787</name>
</gene>
<reference evidence="1 2" key="1">
    <citation type="journal article" date="2018" name="BMC Genomics">
        <title>Genomic comparison of Trypanosoma conorhini and Trypanosoma rangeli to Trypanosoma cruzi strains of high and low virulence.</title>
        <authorList>
            <person name="Bradwell K.R."/>
            <person name="Koparde V.N."/>
            <person name="Matveyev A.V."/>
            <person name="Serrano M.G."/>
            <person name="Alves J.M."/>
            <person name="Parikh H."/>
            <person name="Huang B."/>
            <person name="Lee V."/>
            <person name="Espinosa-Alvarez O."/>
            <person name="Ortiz P.A."/>
            <person name="Costa-Martins A.G."/>
            <person name="Teixeira M.M."/>
            <person name="Buck G.A."/>
        </authorList>
    </citation>
    <scope>NUCLEOTIDE SEQUENCE [LARGE SCALE GENOMIC DNA]</scope>
    <source>
        <strain evidence="1 2">AM80</strain>
    </source>
</reference>